<organism evidence="1 2">
    <name type="scientific">Cercophora newfieldiana</name>
    <dbReference type="NCBI Taxonomy" id="92897"/>
    <lineage>
        <taxon>Eukaryota</taxon>
        <taxon>Fungi</taxon>
        <taxon>Dikarya</taxon>
        <taxon>Ascomycota</taxon>
        <taxon>Pezizomycotina</taxon>
        <taxon>Sordariomycetes</taxon>
        <taxon>Sordariomycetidae</taxon>
        <taxon>Sordariales</taxon>
        <taxon>Lasiosphaeriaceae</taxon>
        <taxon>Cercophora</taxon>
    </lineage>
</organism>
<sequence>MEEMGADTIQEVRTFYISELTDFGLSHEDAEAEISKPTMDVFNRLYTQNRSPKKVSELLIMRLTGIKVYYTCAKSLPTSLSHEELVKYITMFQIKENAKAVMACDNKGVPQEAQSTGYREFYAAQKKVGLAQHRKMVDMLADKAFSELFSD</sequence>
<comment type="caution">
    <text evidence="1">The sequence shown here is derived from an EMBL/GenBank/DDBJ whole genome shotgun (WGS) entry which is preliminary data.</text>
</comment>
<accession>A0AA39Y119</accession>
<keyword evidence="2" id="KW-1185">Reference proteome</keyword>
<dbReference type="Proteomes" id="UP001174936">
    <property type="component" value="Unassembled WGS sequence"/>
</dbReference>
<evidence type="ECO:0000313" key="2">
    <source>
        <dbReference type="Proteomes" id="UP001174936"/>
    </source>
</evidence>
<evidence type="ECO:0000313" key="1">
    <source>
        <dbReference type="EMBL" id="KAK0644039.1"/>
    </source>
</evidence>
<proteinExistence type="predicted"/>
<dbReference type="EMBL" id="JAULSV010000005">
    <property type="protein sequence ID" value="KAK0644039.1"/>
    <property type="molecule type" value="Genomic_DNA"/>
</dbReference>
<dbReference type="AlphaFoldDB" id="A0AA39Y119"/>
<reference evidence="1" key="1">
    <citation type="submission" date="2023-06" db="EMBL/GenBank/DDBJ databases">
        <title>Genome-scale phylogeny and comparative genomics of the fungal order Sordariales.</title>
        <authorList>
            <consortium name="Lawrence Berkeley National Laboratory"/>
            <person name="Hensen N."/>
            <person name="Bonometti L."/>
            <person name="Westerberg I."/>
            <person name="Brannstrom I.O."/>
            <person name="Guillou S."/>
            <person name="Cros-Aarteil S."/>
            <person name="Calhoun S."/>
            <person name="Haridas S."/>
            <person name="Kuo A."/>
            <person name="Mondo S."/>
            <person name="Pangilinan J."/>
            <person name="Riley R."/>
            <person name="Labutti K."/>
            <person name="Andreopoulos B."/>
            <person name="Lipzen A."/>
            <person name="Chen C."/>
            <person name="Yanf M."/>
            <person name="Daum C."/>
            <person name="Ng V."/>
            <person name="Clum A."/>
            <person name="Steindorff A."/>
            <person name="Ohm R."/>
            <person name="Martin F."/>
            <person name="Silar P."/>
            <person name="Natvig D."/>
            <person name="Lalanne C."/>
            <person name="Gautier V."/>
            <person name="Ament-Velasquez S.L."/>
            <person name="Kruys A."/>
            <person name="Hutchinson M.I."/>
            <person name="Powell A.J."/>
            <person name="Barry K."/>
            <person name="Miller A.N."/>
            <person name="Grigoriev I.V."/>
            <person name="Debuchy R."/>
            <person name="Gladieux P."/>
            <person name="Thoren M.H."/>
            <person name="Johannesson H."/>
        </authorList>
    </citation>
    <scope>NUCLEOTIDE SEQUENCE</scope>
    <source>
        <strain evidence="1">SMH2532-1</strain>
    </source>
</reference>
<gene>
    <name evidence="1" type="ORF">B0T16DRAFT_494944</name>
</gene>
<protein>
    <submittedName>
        <fullName evidence="1">Uncharacterized protein</fullName>
    </submittedName>
</protein>
<name>A0AA39Y119_9PEZI</name>